<dbReference type="PANTHER" id="PTHR40866:SF1">
    <property type="entry name" value="BED-TYPE DOMAIN-CONTAINING PROTEIN"/>
    <property type="match status" value="1"/>
</dbReference>
<evidence type="ECO:0000313" key="1">
    <source>
        <dbReference type="EMBL" id="OWY99709.1"/>
    </source>
</evidence>
<dbReference type="OrthoDB" id="91394at2759"/>
<reference evidence="2" key="1">
    <citation type="submission" date="2017-03" db="EMBL/GenBank/DDBJ databases">
        <title>Phytopthora megakarya and P. palmivora, two closely related causual agents of cacao black pod achieved similar genome size and gene model numbers by different mechanisms.</title>
        <authorList>
            <person name="Ali S."/>
            <person name="Shao J."/>
            <person name="Larry D.J."/>
            <person name="Kronmiller B."/>
            <person name="Shen D."/>
            <person name="Strem M.D."/>
            <person name="Melnick R.L."/>
            <person name="Guiltinan M.J."/>
            <person name="Tyler B.M."/>
            <person name="Meinhardt L.W."/>
            <person name="Bailey B.A."/>
        </authorList>
    </citation>
    <scope>NUCLEOTIDE SEQUENCE [LARGE SCALE GENOMIC DNA]</scope>
    <source>
        <strain evidence="2">zdho120</strain>
    </source>
</reference>
<name>A0A225V5N5_9STRA</name>
<dbReference type="EMBL" id="NBNE01008236">
    <property type="protein sequence ID" value="OWY99709.1"/>
    <property type="molecule type" value="Genomic_DNA"/>
</dbReference>
<dbReference type="PANTHER" id="PTHR40866">
    <property type="entry name" value="BED-TYPE DOMAIN-CONTAINING PROTEIN"/>
    <property type="match status" value="1"/>
</dbReference>
<protein>
    <submittedName>
        <fullName evidence="1">Uncharacterized protein</fullName>
    </submittedName>
</protein>
<sequence>MKNAKIVEILYKNHTTTERTCALCNEEVEQRRGNGYNNKITYLERHHAGFESVTEKCMTKNRSPISTMVVHKDAAGTFGRVKQAVMMNSPFRTWKIPSFVQSFVTSRCALVKRMVGLIEVADLKHFSELSGEKFALVFDGFTDSTEHALANFATTRKGDESSMTSAEHIAVLEMVLSQYGMHLSDMTAIVADNMETTYYTSYIAYKKREWLAEKVKTVKCISKLKAVGCDLNPSPSTTGCYRATKQRRYSLSRLRGPDCLDAITPFDVITGKRQRNDITVATVRDIFDIILDVYEGMENGLTKIQSGTETFSRNKRRALVCLPTTSPDQAPAAPIETSSKYIVTTWIPATSRVTELVFATVKSTVGYILLVYLRKSLSHENLERIMYLKLNWDLVTLGDVLNVIKRASHTSDAIVVKI</sequence>
<dbReference type="AlphaFoldDB" id="A0A225V5N5"/>
<dbReference type="Proteomes" id="UP000198211">
    <property type="component" value="Unassembled WGS sequence"/>
</dbReference>
<keyword evidence="2" id="KW-1185">Reference proteome</keyword>
<evidence type="ECO:0000313" key="2">
    <source>
        <dbReference type="Proteomes" id="UP000198211"/>
    </source>
</evidence>
<proteinExistence type="predicted"/>
<organism evidence="1 2">
    <name type="scientific">Phytophthora megakarya</name>
    <dbReference type="NCBI Taxonomy" id="4795"/>
    <lineage>
        <taxon>Eukaryota</taxon>
        <taxon>Sar</taxon>
        <taxon>Stramenopiles</taxon>
        <taxon>Oomycota</taxon>
        <taxon>Peronosporomycetes</taxon>
        <taxon>Peronosporales</taxon>
        <taxon>Peronosporaceae</taxon>
        <taxon>Phytophthora</taxon>
    </lineage>
</organism>
<accession>A0A225V5N5</accession>
<gene>
    <name evidence="1" type="ORF">PHMEG_00029250</name>
</gene>
<comment type="caution">
    <text evidence="1">The sequence shown here is derived from an EMBL/GenBank/DDBJ whole genome shotgun (WGS) entry which is preliminary data.</text>
</comment>